<dbReference type="SUPFAM" id="SSF56112">
    <property type="entry name" value="Protein kinase-like (PK-like)"/>
    <property type="match status" value="1"/>
</dbReference>
<dbReference type="PANTHER" id="PTHR21310">
    <property type="entry name" value="AMINOGLYCOSIDE PHOSPHOTRANSFERASE-RELATED-RELATED"/>
    <property type="match status" value="1"/>
</dbReference>
<comment type="caution">
    <text evidence="2">The sequence shown here is derived from an EMBL/GenBank/DDBJ whole genome shotgun (WGS) entry which is preliminary data.</text>
</comment>
<dbReference type="Gene3D" id="3.90.1200.10">
    <property type="match status" value="1"/>
</dbReference>
<organism evidence="2 3">
    <name type="scientific">Negadavirga shengliensis</name>
    <dbReference type="NCBI Taxonomy" id="1389218"/>
    <lineage>
        <taxon>Bacteria</taxon>
        <taxon>Pseudomonadati</taxon>
        <taxon>Bacteroidota</taxon>
        <taxon>Cytophagia</taxon>
        <taxon>Cytophagales</taxon>
        <taxon>Cyclobacteriaceae</taxon>
        <taxon>Negadavirga</taxon>
    </lineage>
</organism>
<dbReference type="GO" id="GO:0016740">
    <property type="term" value="F:transferase activity"/>
    <property type="evidence" value="ECO:0007669"/>
    <property type="project" value="UniProtKB-KW"/>
</dbReference>
<reference evidence="3" key="1">
    <citation type="journal article" date="2019" name="Int. J. Syst. Evol. Microbiol.">
        <title>The Global Catalogue of Microorganisms (GCM) 10K type strain sequencing project: providing services to taxonomists for standard genome sequencing and annotation.</title>
        <authorList>
            <consortium name="The Broad Institute Genomics Platform"/>
            <consortium name="The Broad Institute Genome Sequencing Center for Infectious Disease"/>
            <person name="Wu L."/>
            <person name="Ma J."/>
        </authorList>
    </citation>
    <scope>NUCLEOTIDE SEQUENCE [LARGE SCALE GENOMIC DNA]</scope>
    <source>
        <strain evidence="3">CGMCC 4.7466</strain>
    </source>
</reference>
<dbReference type="CDD" id="cd05155">
    <property type="entry name" value="APH_ChoK_like_1"/>
    <property type="match status" value="1"/>
</dbReference>
<gene>
    <name evidence="2" type="ORF">ACFPFU_13035</name>
</gene>
<dbReference type="Pfam" id="PF01636">
    <property type="entry name" value="APH"/>
    <property type="match status" value="1"/>
</dbReference>
<dbReference type="EMBL" id="JBHSJJ010000006">
    <property type="protein sequence ID" value="MFC4872614.1"/>
    <property type="molecule type" value="Genomic_DNA"/>
</dbReference>
<dbReference type="PANTHER" id="PTHR21310:SF42">
    <property type="entry name" value="BIFUNCTIONAL AAC_APH"/>
    <property type="match status" value="1"/>
</dbReference>
<protein>
    <submittedName>
        <fullName evidence="2">Aminoglycoside phosphotransferase family protein</fullName>
        <ecNumber evidence="2">2.7.-.-</ecNumber>
    </submittedName>
</protein>
<feature type="domain" description="Aminoglycoside phosphotransferase" evidence="1">
    <location>
        <begin position="32"/>
        <end position="251"/>
    </location>
</feature>
<evidence type="ECO:0000313" key="2">
    <source>
        <dbReference type="EMBL" id="MFC4872614.1"/>
    </source>
</evidence>
<accession>A0ABV9T1X5</accession>
<evidence type="ECO:0000313" key="3">
    <source>
        <dbReference type="Proteomes" id="UP001595818"/>
    </source>
</evidence>
<dbReference type="InterPro" id="IPR051678">
    <property type="entry name" value="AGP_Transferase"/>
</dbReference>
<dbReference type="Gene3D" id="3.30.200.20">
    <property type="entry name" value="Phosphorylase Kinase, domain 1"/>
    <property type="match status" value="1"/>
</dbReference>
<dbReference type="EC" id="2.7.-.-" evidence="2"/>
<evidence type="ECO:0000259" key="1">
    <source>
        <dbReference type="Pfam" id="PF01636"/>
    </source>
</evidence>
<keyword evidence="2" id="KW-0808">Transferase</keyword>
<dbReference type="RefSeq" id="WP_377065161.1">
    <property type="nucleotide sequence ID" value="NZ_JBHSJJ010000006.1"/>
</dbReference>
<sequence length="299" mass="34358">MDEINGSLDVAQNLLKDQFLNWAEIPLKPINSSGSDNFLYRLGKDLIIRIPRHQAAAHQLKKECFWLEKIHKYSPIAIPEPVSIGRPNEYYPFYWSIYRWIEGETYSVDKFSNSEKAVESLVQFISYLQRIDIKGGPKPSKENNFRGVPLMIRDLKTREAINALPDFYSKTLMTEIWNFALTAPAWNKRPVWIHGDLHWGNILTKGDKIVGVIDFGCLGVGDPANDIMSAWVLFSPLARQKFREMLQIDKGTWIRGMGWALSWAAVALPYYLPKHHILADIAVFTIDNVITDYQKNVFA</sequence>
<name>A0ABV9T1X5_9BACT</name>
<dbReference type="Proteomes" id="UP001595818">
    <property type="component" value="Unassembled WGS sequence"/>
</dbReference>
<dbReference type="InterPro" id="IPR002575">
    <property type="entry name" value="Aminoglycoside_PTrfase"/>
</dbReference>
<keyword evidence="3" id="KW-1185">Reference proteome</keyword>
<dbReference type="InterPro" id="IPR011009">
    <property type="entry name" value="Kinase-like_dom_sf"/>
</dbReference>
<proteinExistence type="predicted"/>